<gene>
    <name evidence="3" type="ORF">TCAL_10152</name>
</gene>
<dbReference type="AlphaFoldDB" id="A0A553PF17"/>
<dbReference type="GO" id="GO:0003676">
    <property type="term" value="F:nucleic acid binding"/>
    <property type="evidence" value="ECO:0007669"/>
    <property type="project" value="UniProtKB-UniRule"/>
</dbReference>
<dbReference type="PANTHER" id="PTHR13498:SF3">
    <property type="entry name" value="SPERM-ASSOCIATED ANTIGEN 7"/>
    <property type="match status" value="1"/>
</dbReference>
<dbReference type="PROSITE" id="PS51061">
    <property type="entry name" value="R3H"/>
    <property type="match status" value="1"/>
</dbReference>
<dbReference type="InterPro" id="IPR036867">
    <property type="entry name" value="R3H_dom_sf"/>
</dbReference>
<evidence type="ECO:0000256" key="1">
    <source>
        <dbReference type="SAM" id="MobiDB-lite"/>
    </source>
</evidence>
<dbReference type="InterPro" id="IPR017330">
    <property type="entry name" value="SPAG7"/>
</dbReference>
<evidence type="ECO:0000313" key="4">
    <source>
        <dbReference type="Proteomes" id="UP000318571"/>
    </source>
</evidence>
<reference evidence="3 4" key="1">
    <citation type="journal article" date="2018" name="Nat. Ecol. Evol.">
        <title>Genomic signatures of mitonuclear coevolution across populations of Tigriopus californicus.</title>
        <authorList>
            <person name="Barreto F.S."/>
            <person name="Watson E.T."/>
            <person name="Lima T.G."/>
            <person name="Willett C.S."/>
            <person name="Edmands S."/>
            <person name="Li W."/>
            <person name="Burton R.S."/>
        </authorList>
    </citation>
    <scope>NUCLEOTIDE SEQUENCE [LARGE SCALE GENOMIC DNA]</scope>
    <source>
        <strain evidence="3 4">San Diego</strain>
    </source>
</reference>
<dbReference type="OMA" id="NQSYGFV"/>
<proteinExistence type="predicted"/>
<evidence type="ECO:0000313" key="3">
    <source>
        <dbReference type="EMBL" id="TRY76266.1"/>
    </source>
</evidence>
<protein>
    <recommendedName>
        <fullName evidence="2">R3H domain-containing protein</fullName>
    </recommendedName>
</protein>
<dbReference type="PANTHER" id="PTHR13498">
    <property type="entry name" value="SPERM ASSOCIATED ANTIGEN 7"/>
    <property type="match status" value="1"/>
</dbReference>
<dbReference type="InterPro" id="IPR001374">
    <property type="entry name" value="R3H_dom"/>
</dbReference>
<comment type="caution">
    <text evidence="3">The sequence shown here is derived from an EMBL/GenBank/DDBJ whole genome shotgun (WGS) entry which is preliminary data.</text>
</comment>
<accession>A0A553PF17</accession>
<feature type="domain" description="R3H" evidence="2">
    <location>
        <begin position="44"/>
        <end position="108"/>
    </location>
</feature>
<dbReference type="SUPFAM" id="SSF82708">
    <property type="entry name" value="R3H domain"/>
    <property type="match status" value="1"/>
</dbReference>
<evidence type="ECO:0000259" key="2">
    <source>
        <dbReference type="PROSITE" id="PS51061"/>
    </source>
</evidence>
<keyword evidence="4" id="KW-1185">Reference proteome</keyword>
<dbReference type="OrthoDB" id="5979509at2759"/>
<dbReference type="SMART" id="SM00393">
    <property type="entry name" value="R3H"/>
    <property type="match status" value="1"/>
</dbReference>
<sequence>MDLLNSIMSKMDKPPVMTDQEKEKRKKAKEMAKKMEEKHKKATHEFRNKIEKVIEAFVEDSQAHNHTFAPMEKVQRSIVHDVAETAGLVTYSFGEEDVDRHLVIWKKDFQPNEDELTCRRAGQVWDPETYYQQKQEAEQHALKEEIEARKRQKQKVVPKGNYHAKYEHIIGNDTMALQRTELKKSYGMVSSDQKKDRRTVEDIQAELRAKKRMKLDTQSEDSSK</sequence>
<dbReference type="STRING" id="6832.A0A553PF17"/>
<dbReference type="Gene3D" id="3.30.1370.50">
    <property type="entry name" value="R3H-like domain"/>
    <property type="match status" value="1"/>
</dbReference>
<dbReference type="Pfam" id="PF01424">
    <property type="entry name" value="R3H"/>
    <property type="match status" value="1"/>
</dbReference>
<dbReference type="Proteomes" id="UP000318571">
    <property type="component" value="Chromosome 5"/>
</dbReference>
<feature type="compositionally biased region" description="Basic and acidic residues" evidence="1">
    <location>
        <begin position="19"/>
        <end position="44"/>
    </location>
</feature>
<feature type="region of interest" description="Disordered" evidence="1">
    <location>
        <begin position="1"/>
        <end position="44"/>
    </location>
</feature>
<dbReference type="EMBL" id="VCGU01000004">
    <property type="protein sequence ID" value="TRY76266.1"/>
    <property type="molecule type" value="Genomic_DNA"/>
</dbReference>
<organism evidence="3 4">
    <name type="scientific">Tigriopus californicus</name>
    <name type="common">Marine copepod</name>
    <dbReference type="NCBI Taxonomy" id="6832"/>
    <lineage>
        <taxon>Eukaryota</taxon>
        <taxon>Metazoa</taxon>
        <taxon>Ecdysozoa</taxon>
        <taxon>Arthropoda</taxon>
        <taxon>Crustacea</taxon>
        <taxon>Multicrustacea</taxon>
        <taxon>Hexanauplia</taxon>
        <taxon>Copepoda</taxon>
        <taxon>Harpacticoida</taxon>
        <taxon>Harpacticidae</taxon>
        <taxon>Tigriopus</taxon>
    </lineage>
</organism>
<name>A0A553PF17_TIGCA</name>